<evidence type="ECO:0000313" key="2">
    <source>
        <dbReference type="MGI" id="MGI:5295665"/>
    </source>
</evidence>
<reference evidence="1" key="4">
    <citation type="journal article" date="2001" name="Nature">
        <title>Functional annotation of a full-length mouse cDNA collection.</title>
        <authorList>
            <consortium name="The RIKEN Genome Exploration Research Group Phase II Team and the FANTOM Consortium"/>
        </authorList>
    </citation>
    <scope>NUCLEOTIDE SEQUENCE</scope>
    <source>
        <strain evidence="1">C57BL/6J</strain>
        <tissue evidence="1">Skin</tissue>
    </source>
</reference>
<reference evidence="1" key="5">
    <citation type="journal article" date="2002" name="Nature">
        <title>Analysis of the mouse transcriptome based on functional annotation of 60,770 full-length cDNAs.</title>
        <authorList>
            <consortium name="The FANTOM Consortium and the RIKEN Genome Exploration Research Group Phase I and II Team"/>
        </authorList>
    </citation>
    <scope>NUCLEOTIDE SEQUENCE</scope>
    <source>
        <strain evidence="1">C57BL/6J</strain>
        <tissue evidence="1">Skin</tissue>
    </source>
</reference>
<dbReference type="MGI" id="MGI:5295665">
    <property type="gene designation" value="Gm20558"/>
</dbReference>
<accession>Q8C688</accession>
<protein>
    <submittedName>
        <fullName evidence="1">Uncharacterized protein</fullName>
    </submittedName>
</protein>
<reference evidence="1" key="6">
    <citation type="submission" date="2002-04" db="EMBL/GenBank/DDBJ databases">
        <authorList>
            <person name="Adachi J."/>
            <person name="Aizawa K."/>
            <person name="Akimura T."/>
            <person name="Arakawa T."/>
            <person name="Bono H."/>
            <person name="Carninci P."/>
            <person name="Fukuda S."/>
            <person name="Furuno M."/>
            <person name="Hanagaki T."/>
            <person name="Hara A."/>
            <person name="Hashizume W."/>
            <person name="Hayashida K."/>
            <person name="Hayatsu N."/>
            <person name="Hiramoto K."/>
            <person name="Hiraoka T."/>
            <person name="Hirozane T."/>
            <person name="Hori F."/>
            <person name="Imotani K."/>
            <person name="Ishii Y."/>
            <person name="Itoh M."/>
            <person name="Kagawa I."/>
            <person name="Kasukawa T."/>
            <person name="Katoh H."/>
            <person name="Kawai J."/>
            <person name="Kojima Y."/>
            <person name="Kondo S."/>
            <person name="Konno H."/>
            <person name="Kouda M."/>
            <person name="Koya S."/>
            <person name="Kurihara C."/>
            <person name="Matsuyama T."/>
            <person name="Miyazaki A."/>
            <person name="Murata M."/>
            <person name="Nakamura M."/>
            <person name="Nishi K."/>
            <person name="Nomura K."/>
            <person name="Numazaki R."/>
            <person name="Ohno M."/>
            <person name="Ohsato N."/>
            <person name="Okazaki Y."/>
            <person name="Saito R."/>
            <person name="Saitoh H."/>
            <person name="Sakai C."/>
            <person name="Sakai K."/>
            <person name="Sakazume N."/>
            <person name="Sano H."/>
            <person name="Sasaki D."/>
            <person name="Shibata K."/>
            <person name="Shinagawa A."/>
            <person name="Shiraki T."/>
            <person name="Sogabe Y."/>
            <person name="Tagami M."/>
            <person name="Tagawa A."/>
            <person name="Takahashi F."/>
            <person name="Takaku-Akahira S."/>
            <person name="Takeda Y."/>
            <person name="Tanaka T."/>
            <person name="Tomaru A."/>
            <person name="Toya T."/>
            <person name="Yasunishi A."/>
            <person name="Muramatsu M."/>
            <person name="Hayashizaki Y."/>
        </authorList>
    </citation>
    <scope>NUCLEOTIDE SEQUENCE</scope>
    <source>
        <strain evidence="1">C57BL/6J</strain>
        <tissue evidence="1">Skin</tissue>
    </source>
</reference>
<reference evidence="1" key="3">
    <citation type="journal article" date="2000" name="Genome Res.">
        <title>RIKEN integrated sequence analysis (RISA) system--384-format sequencing pipeline with 384 multicapillary sequencer.</title>
        <authorList>
            <person name="Shibata K."/>
            <person name="Itoh M."/>
            <person name="Aizawa K."/>
            <person name="Nagaoka S."/>
            <person name="Sasaki N."/>
            <person name="Carninci P."/>
            <person name="Konno H."/>
            <person name="Akiyama J."/>
            <person name="Nishi K."/>
            <person name="Kitsunai T."/>
            <person name="Tashiro H."/>
            <person name="Itoh M."/>
            <person name="Sumi N."/>
            <person name="Ishii Y."/>
            <person name="Nakamura S."/>
            <person name="Hazama M."/>
            <person name="Nishine T."/>
            <person name="Harada A."/>
            <person name="Yamamoto R."/>
            <person name="Matsumoto H."/>
            <person name="Sakaguchi S."/>
            <person name="Ikegami T."/>
            <person name="Kashiwagi K."/>
            <person name="Fujiwake S."/>
            <person name="Inoue K."/>
            <person name="Togawa Y."/>
            <person name="Izawa M."/>
            <person name="Ohara E."/>
            <person name="Watahiki M."/>
            <person name="Yoneda Y."/>
            <person name="Ishikawa T."/>
            <person name="Ozawa K."/>
            <person name="Tanaka T."/>
            <person name="Matsuura S."/>
            <person name="Kawai J."/>
            <person name="Okazaki Y."/>
            <person name="Muramatsu M."/>
            <person name="Inoue Y."/>
            <person name="Kira A."/>
            <person name="Hayashizaki Y."/>
        </authorList>
    </citation>
    <scope>NUCLEOTIDE SEQUENCE</scope>
    <source>
        <strain evidence="1">C57BL/6J</strain>
        <tissue evidence="1">Skin</tissue>
    </source>
</reference>
<gene>
    <name evidence="2" type="primary">Gm20558</name>
</gene>
<reference evidence="1" key="2">
    <citation type="journal article" date="2000" name="Genome Res.">
        <title>Normalization and subtraction of cap-trapper-selected cDNAs to prepare full-length cDNA libraries for rapid discovery of new genes.</title>
        <authorList>
            <person name="Carninci P."/>
            <person name="Shibata Y."/>
            <person name="Hayatsu N."/>
            <person name="Sugahara Y."/>
            <person name="Shibata K."/>
            <person name="Itoh M."/>
            <person name="Konno H."/>
            <person name="Okazaki Y."/>
            <person name="Muramatsu M."/>
            <person name="Hayashizaki Y."/>
        </authorList>
    </citation>
    <scope>NUCLEOTIDE SEQUENCE</scope>
    <source>
        <strain evidence="1">C57BL/6J</strain>
        <tissue evidence="1">Skin</tissue>
    </source>
</reference>
<reference evidence="1" key="7">
    <citation type="journal article" date="2005" name="Science">
        <title>The Transcriptional Landscape of the Mammalian Genome.</title>
        <authorList>
            <consortium name="The FANTOM Consortium"/>
            <consortium name="Riken Genome Exploration Research Group and Genome Science Group (Genome Network Project Core Group)"/>
        </authorList>
    </citation>
    <scope>NUCLEOTIDE SEQUENCE</scope>
    <source>
        <strain evidence="1">C57BL/6J</strain>
        <tissue evidence="1">Skin</tissue>
    </source>
</reference>
<dbReference type="AGR" id="MGI:5295665"/>
<evidence type="ECO:0000313" key="1">
    <source>
        <dbReference type="EMBL" id="BAC36309.1"/>
    </source>
</evidence>
<dbReference type="EMBL" id="AK076353">
    <property type="protein sequence ID" value="BAC36309.1"/>
    <property type="molecule type" value="mRNA"/>
</dbReference>
<proteinExistence type="evidence at transcript level"/>
<reference evidence="1" key="8">
    <citation type="journal article" date="2005" name="Science">
        <title>Antisense Transcription in the Mammalian Transcriptome.</title>
        <authorList>
            <consortium name="RIKEN Genome Exploration Research Group and Genome Science Group (Genome Network Project Core Group) and the FANTOM Consortium"/>
        </authorList>
    </citation>
    <scope>NUCLEOTIDE SEQUENCE</scope>
    <source>
        <strain evidence="1">C57BL/6J</strain>
        <tissue evidence="1">Skin</tissue>
    </source>
</reference>
<reference evidence="1" key="1">
    <citation type="journal article" date="1999" name="Methods Enzymol.">
        <title>High-efficiency full-length cDNA cloning.</title>
        <authorList>
            <person name="Carninci P."/>
            <person name="Hayashizaki Y."/>
        </authorList>
    </citation>
    <scope>NUCLEOTIDE SEQUENCE</scope>
    <source>
        <strain evidence="1">C57BL/6J</strain>
        <tissue evidence="1">Skin</tissue>
    </source>
</reference>
<dbReference type="AlphaFoldDB" id="Q8C688"/>
<name>Q8C688_MOUSE</name>
<organism evidence="1">
    <name type="scientific">Mus musculus</name>
    <name type="common">Mouse</name>
    <dbReference type="NCBI Taxonomy" id="10090"/>
    <lineage>
        <taxon>Eukaryota</taxon>
        <taxon>Metazoa</taxon>
        <taxon>Chordata</taxon>
        <taxon>Craniata</taxon>
        <taxon>Vertebrata</taxon>
        <taxon>Euteleostomi</taxon>
        <taxon>Mammalia</taxon>
        <taxon>Eutheria</taxon>
        <taxon>Euarchontoglires</taxon>
        <taxon>Glires</taxon>
        <taxon>Rodentia</taxon>
        <taxon>Myomorpha</taxon>
        <taxon>Muroidea</taxon>
        <taxon>Muridae</taxon>
        <taxon>Murinae</taxon>
        <taxon>Mus</taxon>
        <taxon>Mus</taxon>
    </lineage>
</organism>
<sequence length="101" mass="11191">MVKTIDSKSNRGSKLAACVLLETAFQIASSLFGFFWRSPDSSLSRQLSLAILCLRQQGLPSSSPLLFFFNLVSSPLADHKPHLLFYTSIQSYIPGSLLIRL</sequence>